<dbReference type="AlphaFoldDB" id="A0A1E3V855"/>
<reference evidence="12" key="1">
    <citation type="submission" date="2016-05" db="EMBL/GenBank/DDBJ databases">
        <authorList>
            <person name="Li Y."/>
        </authorList>
    </citation>
    <scope>NUCLEOTIDE SEQUENCE [LARGE SCALE GENOMIC DNA]</scope>
    <source>
        <strain evidence="12">YIC4027</strain>
    </source>
</reference>
<dbReference type="GO" id="GO:0020037">
    <property type="term" value="F:heme binding"/>
    <property type="evidence" value="ECO:0007669"/>
    <property type="project" value="InterPro"/>
</dbReference>
<evidence type="ECO:0000313" key="12">
    <source>
        <dbReference type="Proteomes" id="UP000094342"/>
    </source>
</evidence>
<dbReference type="NCBIfam" id="TIGR01413">
    <property type="entry name" value="Dyp_perox_fam"/>
    <property type="match status" value="1"/>
</dbReference>
<dbReference type="Pfam" id="PF20628">
    <property type="entry name" value="Dyp_perox_C"/>
    <property type="match status" value="1"/>
</dbReference>
<dbReference type="PANTHER" id="PTHR30521:SF4">
    <property type="entry name" value="DEFERROCHELATASE"/>
    <property type="match status" value="1"/>
</dbReference>
<organism evidence="11 12">
    <name type="scientific">Sinorhizobium alkalisoli</name>
    <dbReference type="NCBI Taxonomy" id="1752398"/>
    <lineage>
        <taxon>Bacteria</taxon>
        <taxon>Pseudomonadati</taxon>
        <taxon>Pseudomonadota</taxon>
        <taxon>Alphaproteobacteria</taxon>
        <taxon>Hyphomicrobiales</taxon>
        <taxon>Rhizobiaceae</taxon>
        <taxon>Sinorhizobium/Ensifer group</taxon>
        <taxon>Sinorhizobium</taxon>
    </lineage>
</organism>
<keyword evidence="7" id="KW-0408">Iron</keyword>
<evidence type="ECO:0000256" key="6">
    <source>
        <dbReference type="ARBA" id="ARBA00023002"/>
    </source>
</evidence>
<comment type="cofactor">
    <cofactor evidence="1">
        <name>heme b</name>
        <dbReference type="ChEBI" id="CHEBI:60344"/>
    </cofactor>
</comment>
<gene>
    <name evidence="11" type="ORF">A8M32_15900</name>
</gene>
<dbReference type="GO" id="GO:0004601">
    <property type="term" value="F:peroxidase activity"/>
    <property type="evidence" value="ECO:0007669"/>
    <property type="project" value="UniProtKB-KW"/>
</dbReference>
<keyword evidence="4" id="KW-0479">Metal-binding</keyword>
<dbReference type="STRING" id="1752398.A8M32_15900"/>
<dbReference type="RefSeq" id="WP_069459396.1">
    <property type="nucleotide sequence ID" value="NZ_LYBW01000060.1"/>
</dbReference>
<evidence type="ECO:0000256" key="1">
    <source>
        <dbReference type="ARBA" id="ARBA00001970"/>
    </source>
</evidence>
<evidence type="ECO:0000259" key="9">
    <source>
        <dbReference type="Pfam" id="PF04261"/>
    </source>
</evidence>
<keyword evidence="6" id="KW-0560">Oxidoreductase</keyword>
<evidence type="ECO:0008006" key="13">
    <source>
        <dbReference type="Google" id="ProtNLM"/>
    </source>
</evidence>
<name>A0A1E3V855_9HYPH</name>
<evidence type="ECO:0000313" key="11">
    <source>
        <dbReference type="EMBL" id="ODR89689.1"/>
    </source>
</evidence>
<keyword evidence="5" id="KW-0732">Signal</keyword>
<dbReference type="PROSITE" id="PS51404">
    <property type="entry name" value="DYP_PEROXIDASE"/>
    <property type="match status" value="1"/>
</dbReference>
<dbReference type="PANTHER" id="PTHR30521">
    <property type="entry name" value="DEFERROCHELATASE/PEROXIDASE"/>
    <property type="match status" value="1"/>
</dbReference>
<protein>
    <recommendedName>
        <fullName evidence="13">Peroxidase</fullName>
    </recommendedName>
</protein>
<dbReference type="EMBL" id="LYBW01000060">
    <property type="protein sequence ID" value="ODR89689.1"/>
    <property type="molecule type" value="Genomic_DNA"/>
</dbReference>
<dbReference type="InterPro" id="IPR048327">
    <property type="entry name" value="Dyp_perox_N"/>
</dbReference>
<feature type="domain" description="Dyp-type peroxidase C-terminal" evidence="10">
    <location>
        <begin position="196"/>
        <end position="382"/>
    </location>
</feature>
<keyword evidence="2" id="KW-0575">Peroxidase</keyword>
<dbReference type="InterPro" id="IPR011008">
    <property type="entry name" value="Dimeric_a/b-barrel"/>
</dbReference>
<evidence type="ECO:0000256" key="2">
    <source>
        <dbReference type="ARBA" id="ARBA00022559"/>
    </source>
</evidence>
<evidence type="ECO:0000256" key="5">
    <source>
        <dbReference type="ARBA" id="ARBA00022729"/>
    </source>
</evidence>
<accession>A0A1E3V855</accession>
<dbReference type="GO" id="GO:0005829">
    <property type="term" value="C:cytosol"/>
    <property type="evidence" value="ECO:0007669"/>
    <property type="project" value="TreeGrafter"/>
</dbReference>
<feature type="domain" description="Dyp-type peroxidase N-terminal" evidence="9">
    <location>
        <begin position="48"/>
        <end position="171"/>
    </location>
</feature>
<keyword evidence="3" id="KW-0349">Heme</keyword>
<evidence type="ECO:0000256" key="3">
    <source>
        <dbReference type="ARBA" id="ARBA00022617"/>
    </source>
</evidence>
<feature type="region of interest" description="Disordered" evidence="8">
    <location>
        <begin position="190"/>
        <end position="209"/>
    </location>
</feature>
<feature type="compositionally biased region" description="Basic and acidic residues" evidence="8">
    <location>
        <begin position="190"/>
        <end position="200"/>
    </location>
</feature>
<dbReference type="GO" id="GO:0046872">
    <property type="term" value="F:metal ion binding"/>
    <property type="evidence" value="ECO:0007669"/>
    <property type="project" value="UniProtKB-KW"/>
</dbReference>
<dbReference type="InterPro" id="IPR006314">
    <property type="entry name" value="Dyp_peroxidase"/>
</dbReference>
<sequence>MDEIKLALPLPDYRGLHQPGITDPAWATEPPPGVEGEIYERLYAGQLERQRHLHIVTADVRVHSREELGRLLTRLSDVARHQMERPPPPGRPYDSMAATRRVTVTIGFGATLFTTVAGDDRFGLAAQRPASLKIMPQMHGDDEGFHPRDHASDLIVLIASDDYYVNEYIFGLLHYGNVHPGIRVRSAERGYARPDSREPSGFEDGISNPKGSELHRLVYLRDGDGEPDWCTGGTYLAYRKIRRRLRNFFGLKEEGQQEAVFGVDKQTGERFPPSVLKTIRDAHAAKMNPRRPNHTDLFGIGDLERQILRRPYFFDDGLDEDGEDLRGIHHLSFARNLGAQYEWPVLMWQTNPDFPKKGAGFDALYGAGAAANIGGGYYFMPRAANAGEHIGGGLRL</sequence>
<dbReference type="Proteomes" id="UP000094342">
    <property type="component" value="Unassembled WGS sequence"/>
</dbReference>
<evidence type="ECO:0000256" key="7">
    <source>
        <dbReference type="ARBA" id="ARBA00023004"/>
    </source>
</evidence>
<evidence type="ECO:0000259" key="10">
    <source>
        <dbReference type="Pfam" id="PF20628"/>
    </source>
</evidence>
<evidence type="ECO:0000256" key="4">
    <source>
        <dbReference type="ARBA" id="ARBA00022723"/>
    </source>
</evidence>
<keyword evidence="12" id="KW-1185">Reference proteome</keyword>
<evidence type="ECO:0000256" key="8">
    <source>
        <dbReference type="SAM" id="MobiDB-lite"/>
    </source>
</evidence>
<proteinExistence type="predicted"/>
<dbReference type="Pfam" id="PF04261">
    <property type="entry name" value="Dyp_perox_N"/>
    <property type="match status" value="1"/>
</dbReference>
<dbReference type="SUPFAM" id="SSF54909">
    <property type="entry name" value="Dimeric alpha+beta barrel"/>
    <property type="match status" value="1"/>
</dbReference>
<dbReference type="OrthoDB" id="9781066at2"/>
<comment type="caution">
    <text evidence="11">The sequence shown here is derived from an EMBL/GenBank/DDBJ whole genome shotgun (WGS) entry which is preliminary data.</text>
</comment>
<dbReference type="InterPro" id="IPR048328">
    <property type="entry name" value="Dyp_perox_C"/>
</dbReference>